<dbReference type="Gene3D" id="2.60.40.10">
    <property type="entry name" value="Immunoglobulins"/>
    <property type="match status" value="1"/>
</dbReference>
<organism evidence="2 3">
    <name type="scientific">Eiseniibacteriota bacterium</name>
    <dbReference type="NCBI Taxonomy" id="2212470"/>
    <lineage>
        <taxon>Bacteria</taxon>
        <taxon>Candidatus Eiseniibacteriota</taxon>
    </lineage>
</organism>
<dbReference type="Pfam" id="PF16561">
    <property type="entry name" value="AMPK1_CBM"/>
    <property type="match status" value="1"/>
</dbReference>
<evidence type="ECO:0000313" key="2">
    <source>
        <dbReference type="EMBL" id="MBU2690114.1"/>
    </source>
</evidence>
<accession>A0A948W580</accession>
<dbReference type="EMBL" id="JAHJDP010000023">
    <property type="protein sequence ID" value="MBU2690114.1"/>
    <property type="molecule type" value="Genomic_DNA"/>
</dbReference>
<comment type="caution">
    <text evidence="2">The sequence shown here is derived from an EMBL/GenBank/DDBJ whole genome shotgun (WGS) entry which is preliminary data.</text>
</comment>
<dbReference type="Proteomes" id="UP000777784">
    <property type="component" value="Unassembled WGS sequence"/>
</dbReference>
<name>A0A948W580_UNCEI</name>
<dbReference type="SUPFAM" id="SSF81296">
    <property type="entry name" value="E set domains"/>
    <property type="match status" value="1"/>
</dbReference>
<dbReference type="InterPro" id="IPR032640">
    <property type="entry name" value="AMPK1_CBM"/>
</dbReference>
<sequence>MRQLSKTGLALTAVIILGLLLSGCTGLSFIKKRLPPPQITEKGVLFQFYSPSAQIVQVCGNWDTNNWCSGLADTGGFRIGAMEDPDGDGLWELFVKLPAGRYQYKFIIDEQNWKTDPNNPQRTDDGYGGSNSVLIVD</sequence>
<proteinExistence type="predicted"/>
<feature type="domain" description="AMP-activated protein kinase glycogen-binding" evidence="1">
    <location>
        <begin position="52"/>
        <end position="134"/>
    </location>
</feature>
<reference evidence="2" key="1">
    <citation type="submission" date="2021-05" db="EMBL/GenBank/DDBJ databases">
        <title>Energy efficiency and biological interactions define the core microbiome of deep oligotrophic groundwater.</title>
        <authorList>
            <person name="Mehrshad M."/>
            <person name="Lopez-Fernandez M."/>
            <person name="Bell E."/>
            <person name="Bernier-Latmani R."/>
            <person name="Bertilsson S."/>
            <person name="Dopson M."/>
        </authorList>
    </citation>
    <scope>NUCLEOTIDE SEQUENCE</scope>
    <source>
        <strain evidence="2">Modern_marine.mb.64</strain>
    </source>
</reference>
<evidence type="ECO:0000259" key="1">
    <source>
        <dbReference type="Pfam" id="PF16561"/>
    </source>
</evidence>
<evidence type="ECO:0000313" key="3">
    <source>
        <dbReference type="Proteomes" id="UP000777784"/>
    </source>
</evidence>
<dbReference type="InterPro" id="IPR013783">
    <property type="entry name" value="Ig-like_fold"/>
</dbReference>
<dbReference type="PROSITE" id="PS51257">
    <property type="entry name" value="PROKAR_LIPOPROTEIN"/>
    <property type="match status" value="1"/>
</dbReference>
<protein>
    <submittedName>
        <fullName evidence="2">Glycogen-binding domain-containing protein</fullName>
    </submittedName>
</protein>
<dbReference type="InterPro" id="IPR014756">
    <property type="entry name" value="Ig_E-set"/>
</dbReference>
<dbReference type="CDD" id="cd02859">
    <property type="entry name" value="E_set_AMPKbeta_like_N"/>
    <property type="match status" value="1"/>
</dbReference>
<gene>
    <name evidence="2" type="ORF">KJ970_04240</name>
</gene>
<dbReference type="AlphaFoldDB" id="A0A948W580"/>